<evidence type="ECO:0000313" key="3">
    <source>
        <dbReference type="Proteomes" id="UP000654304"/>
    </source>
</evidence>
<name>A0ABR7A1B6_9BURK</name>
<dbReference type="Pfam" id="PF10670">
    <property type="entry name" value="DUF4198"/>
    <property type="match status" value="1"/>
</dbReference>
<evidence type="ECO:0000313" key="2">
    <source>
        <dbReference type="EMBL" id="MBC3930704.1"/>
    </source>
</evidence>
<evidence type="ECO:0000256" key="1">
    <source>
        <dbReference type="SAM" id="SignalP"/>
    </source>
</evidence>
<keyword evidence="1" id="KW-0732">Signal</keyword>
<keyword evidence="3" id="KW-1185">Reference proteome</keyword>
<dbReference type="InterPro" id="IPR019613">
    <property type="entry name" value="DUF4198"/>
</dbReference>
<proteinExistence type="predicted"/>
<protein>
    <submittedName>
        <fullName evidence="2">DUF4198 domain-containing protein</fullName>
    </submittedName>
</protein>
<sequence>MITLRQLSAFTLLACASLSAQAHRTFLVPTSTVVSGNAPWVSFDAAAATNVFEFDHVAMKLDTLQITAPDGSKLTPENSYSGRFRSSFDVQLKQTGTYKIGTYSDGLFASYKENGQPKRWRGSAETFAKEIPAGVTDLQVTQRSGRVETIVTNGKPGGKALEISGKGLELSAVTHPNDLVFGENATFRLLLDGKPAANVSVEVIPGGARYRQKLNDKTYVTDANGQFSVSWTQPGLQWLEAEVKDDKATVAPAKSRVSSYVVTLEVLPQ</sequence>
<gene>
    <name evidence="2" type="ORF">H8K43_03380</name>
</gene>
<dbReference type="EMBL" id="JACOGD010000002">
    <property type="protein sequence ID" value="MBC3930704.1"/>
    <property type="molecule type" value="Genomic_DNA"/>
</dbReference>
<dbReference type="Proteomes" id="UP000654304">
    <property type="component" value="Unassembled WGS sequence"/>
</dbReference>
<feature type="chain" id="PRO_5045636872" evidence="1">
    <location>
        <begin position="23"/>
        <end position="269"/>
    </location>
</feature>
<accession>A0ABR7A1B6</accession>
<comment type="caution">
    <text evidence="2">The sequence shown here is derived from an EMBL/GenBank/DDBJ whole genome shotgun (WGS) entry which is preliminary data.</text>
</comment>
<organism evidence="2 3">
    <name type="scientific">Undibacterium curvum</name>
    <dbReference type="NCBI Taxonomy" id="2762294"/>
    <lineage>
        <taxon>Bacteria</taxon>
        <taxon>Pseudomonadati</taxon>
        <taxon>Pseudomonadota</taxon>
        <taxon>Betaproteobacteria</taxon>
        <taxon>Burkholderiales</taxon>
        <taxon>Oxalobacteraceae</taxon>
        <taxon>Undibacterium</taxon>
    </lineage>
</organism>
<reference evidence="2 3" key="1">
    <citation type="submission" date="2020-08" db="EMBL/GenBank/DDBJ databases">
        <title>Novel species isolated from subtropical streams in China.</title>
        <authorList>
            <person name="Lu H."/>
        </authorList>
    </citation>
    <scope>NUCLEOTIDE SEQUENCE [LARGE SCALE GENOMIC DNA]</scope>
    <source>
        <strain evidence="2 3">CY22W</strain>
    </source>
</reference>
<feature type="signal peptide" evidence="1">
    <location>
        <begin position="1"/>
        <end position="22"/>
    </location>
</feature>
<dbReference type="RefSeq" id="WP_186902574.1">
    <property type="nucleotide sequence ID" value="NZ_JACOGD010000002.1"/>
</dbReference>